<accession>A0AAD3XYN6</accession>
<comment type="caution">
    <text evidence="1">The sequence shown here is derived from an EMBL/GenBank/DDBJ whole genome shotgun (WGS) entry which is preliminary data.</text>
</comment>
<evidence type="ECO:0000313" key="2">
    <source>
        <dbReference type="Proteomes" id="UP001279734"/>
    </source>
</evidence>
<reference evidence="1" key="1">
    <citation type="submission" date="2023-05" db="EMBL/GenBank/DDBJ databases">
        <title>Nepenthes gracilis genome sequencing.</title>
        <authorList>
            <person name="Fukushima K."/>
        </authorList>
    </citation>
    <scope>NUCLEOTIDE SEQUENCE</scope>
    <source>
        <strain evidence="1">SING2019-196</strain>
    </source>
</reference>
<sequence length="97" mass="11227">MESGKLLLQVTLDLMIAPPLRAQQILFHVCYSAKARVLDLSALNFHVLTVRLAWAPHLSLLHLLRVLPGRVLLITNYQFPNYHENFRIEANCQFFLM</sequence>
<keyword evidence="2" id="KW-1185">Reference proteome</keyword>
<dbReference type="Proteomes" id="UP001279734">
    <property type="component" value="Unassembled WGS sequence"/>
</dbReference>
<dbReference type="EMBL" id="BSYO01000024">
    <property type="protein sequence ID" value="GMH22453.1"/>
    <property type="molecule type" value="Genomic_DNA"/>
</dbReference>
<dbReference type="AlphaFoldDB" id="A0AAD3XYN6"/>
<proteinExistence type="predicted"/>
<organism evidence="1 2">
    <name type="scientific">Nepenthes gracilis</name>
    <name type="common">Slender pitcher plant</name>
    <dbReference type="NCBI Taxonomy" id="150966"/>
    <lineage>
        <taxon>Eukaryota</taxon>
        <taxon>Viridiplantae</taxon>
        <taxon>Streptophyta</taxon>
        <taxon>Embryophyta</taxon>
        <taxon>Tracheophyta</taxon>
        <taxon>Spermatophyta</taxon>
        <taxon>Magnoliopsida</taxon>
        <taxon>eudicotyledons</taxon>
        <taxon>Gunneridae</taxon>
        <taxon>Pentapetalae</taxon>
        <taxon>Caryophyllales</taxon>
        <taxon>Nepenthaceae</taxon>
        <taxon>Nepenthes</taxon>
    </lineage>
</organism>
<gene>
    <name evidence="1" type="ORF">Nepgr_024296</name>
</gene>
<protein>
    <submittedName>
        <fullName evidence="1">Uncharacterized protein</fullName>
    </submittedName>
</protein>
<evidence type="ECO:0000313" key="1">
    <source>
        <dbReference type="EMBL" id="GMH22453.1"/>
    </source>
</evidence>
<name>A0AAD3XYN6_NEPGR</name>